<dbReference type="InterPro" id="IPR000914">
    <property type="entry name" value="SBP_5_dom"/>
</dbReference>
<dbReference type="SUPFAM" id="SSF53850">
    <property type="entry name" value="Periplasmic binding protein-like II"/>
    <property type="match status" value="1"/>
</dbReference>
<dbReference type="CDD" id="cd08504">
    <property type="entry name" value="PBP2_OppA"/>
    <property type="match status" value="1"/>
</dbReference>
<proteinExistence type="inferred from homology"/>
<dbReference type="InterPro" id="IPR039424">
    <property type="entry name" value="SBP_5"/>
</dbReference>
<evidence type="ECO:0000256" key="3">
    <source>
        <dbReference type="ARBA" id="ARBA00022448"/>
    </source>
</evidence>
<comment type="similarity">
    <text evidence="2">Belongs to the bacterial solute-binding protein 5 family.</text>
</comment>
<evidence type="ECO:0000256" key="4">
    <source>
        <dbReference type="ARBA" id="ARBA00022729"/>
    </source>
</evidence>
<dbReference type="Pfam" id="PF00496">
    <property type="entry name" value="SBP_bac_5"/>
    <property type="match status" value="1"/>
</dbReference>
<keyword evidence="7" id="KW-1185">Reference proteome</keyword>
<name>A0A1G9NGQ9_9PROT</name>
<feature type="domain" description="Solute-binding protein family 5" evidence="5">
    <location>
        <begin position="73"/>
        <end position="447"/>
    </location>
</feature>
<accession>A0A1G9NGQ9</accession>
<evidence type="ECO:0000313" key="7">
    <source>
        <dbReference type="Proteomes" id="UP000199759"/>
    </source>
</evidence>
<dbReference type="PANTHER" id="PTHR30290:SF10">
    <property type="entry name" value="PERIPLASMIC OLIGOPEPTIDE-BINDING PROTEIN-RELATED"/>
    <property type="match status" value="1"/>
</dbReference>
<dbReference type="InterPro" id="IPR030678">
    <property type="entry name" value="Peptide/Ni-bd"/>
</dbReference>
<reference evidence="6 7" key="1">
    <citation type="submission" date="2016-10" db="EMBL/GenBank/DDBJ databases">
        <authorList>
            <person name="de Groot N.N."/>
        </authorList>
    </citation>
    <scope>NUCLEOTIDE SEQUENCE [LARGE SCALE GENOMIC DNA]</scope>
    <source>
        <strain evidence="6 7">DSM 16077</strain>
    </source>
</reference>
<dbReference type="RefSeq" id="WP_176780231.1">
    <property type="nucleotide sequence ID" value="NZ_FNHG01000002.1"/>
</dbReference>
<dbReference type="GO" id="GO:0030288">
    <property type="term" value="C:outer membrane-bounded periplasmic space"/>
    <property type="evidence" value="ECO:0007669"/>
    <property type="project" value="UniProtKB-ARBA"/>
</dbReference>
<dbReference type="Gene3D" id="3.10.105.10">
    <property type="entry name" value="Dipeptide-binding Protein, Domain 3"/>
    <property type="match status" value="1"/>
</dbReference>
<evidence type="ECO:0000256" key="1">
    <source>
        <dbReference type="ARBA" id="ARBA00004418"/>
    </source>
</evidence>
<dbReference type="STRING" id="144026.SAMN04488568_102346"/>
<dbReference type="PROSITE" id="PS51257">
    <property type="entry name" value="PROKAR_LIPOPROTEIN"/>
    <property type="match status" value="1"/>
</dbReference>
<dbReference type="Gene3D" id="3.40.190.10">
    <property type="entry name" value="Periplasmic binding protein-like II"/>
    <property type="match status" value="1"/>
</dbReference>
<evidence type="ECO:0000256" key="2">
    <source>
        <dbReference type="ARBA" id="ARBA00005695"/>
    </source>
</evidence>
<dbReference type="FunFam" id="3.90.76.10:FF:000001">
    <property type="entry name" value="Oligopeptide ABC transporter substrate-binding protein"/>
    <property type="match status" value="1"/>
</dbReference>
<sequence length="539" mass="60167">MTFNRITLGFIAALSVTLAGCGGGEPDNGTTLNRGNRIEPLSLDPDLAQITDERTIVSDLFVGLYEPAADAQPILALAESAAISDDGLVWTFTLRDDAFWSDGEPITAEDVVFGLRRPLDPLTGNQFAAPLLMIANAQEIYEGRAPVDTLGVRALDARTVELSLNYPAPYLPTVLMYYGQPIPRHAVEAFGDRWARPENMVSSGPYTLAEWRSNNYIHLVANPYFYDAAEVCLTDIYYFPTVDTAAAERRVRSGELDLNVDFASSNTQFLLEHNPELVQSVPGFTIRTIDFNNTSPPFDNPDVRRALSLAIDRNFLTQDVLGGFDAPAFRVVPAGLHGRLDWPRLDYADQPMDQRRAEARRLLEGAGFGPDNPLVFEFNYQPAASWPRIVPVIQQDWMTIAPWVQVEVVTSDSQIHYDRMRGGDYQVSTSGWRPDFNDPYGVLFQYETRAGEINYSRWTDPAFDALTDAAVRTADEAEHNALLAEAEQYFLDQTPVIPVFFEANRQLVSPRVTGWVSNPDRINLSRWLCLADPETVAED</sequence>
<dbReference type="GO" id="GO:0015833">
    <property type="term" value="P:peptide transport"/>
    <property type="evidence" value="ECO:0007669"/>
    <property type="project" value="TreeGrafter"/>
</dbReference>
<evidence type="ECO:0000259" key="5">
    <source>
        <dbReference type="Pfam" id="PF00496"/>
    </source>
</evidence>
<protein>
    <submittedName>
        <fullName evidence="6">Oligopeptide transport system substrate-binding protein</fullName>
    </submittedName>
</protein>
<dbReference type="GO" id="GO:1904680">
    <property type="term" value="F:peptide transmembrane transporter activity"/>
    <property type="evidence" value="ECO:0007669"/>
    <property type="project" value="TreeGrafter"/>
</dbReference>
<dbReference type="EMBL" id="FNHG01000002">
    <property type="protein sequence ID" value="SDL85752.1"/>
    <property type="molecule type" value="Genomic_DNA"/>
</dbReference>
<organism evidence="6 7">
    <name type="scientific">Maricaulis salignorans</name>
    <dbReference type="NCBI Taxonomy" id="144026"/>
    <lineage>
        <taxon>Bacteria</taxon>
        <taxon>Pseudomonadati</taxon>
        <taxon>Pseudomonadota</taxon>
        <taxon>Alphaproteobacteria</taxon>
        <taxon>Maricaulales</taxon>
        <taxon>Maricaulaceae</taxon>
        <taxon>Maricaulis</taxon>
    </lineage>
</organism>
<dbReference type="Proteomes" id="UP000199759">
    <property type="component" value="Unassembled WGS sequence"/>
</dbReference>
<dbReference type="GO" id="GO:0043190">
    <property type="term" value="C:ATP-binding cassette (ABC) transporter complex"/>
    <property type="evidence" value="ECO:0007669"/>
    <property type="project" value="InterPro"/>
</dbReference>
<keyword evidence="3" id="KW-0813">Transport</keyword>
<gene>
    <name evidence="6" type="ORF">SAMN04488568_102346</name>
</gene>
<evidence type="ECO:0000313" key="6">
    <source>
        <dbReference type="EMBL" id="SDL85752.1"/>
    </source>
</evidence>
<dbReference type="PIRSF" id="PIRSF002741">
    <property type="entry name" value="MppA"/>
    <property type="match status" value="1"/>
</dbReference>
<comment type="subcellular location">
    <subcellularLocation>
        <location evidence="1">Periplasm</location>
    </subcellularLocation>
</comment>
<dbReference type="Gene3D" id="3.90.76.10">
    <property type="entry name" value="Dipeptide-binding Protein, Domain 1"/>
    <property type="match status" value="1"/>
</dbReference>
<dbReference type="PANTHER" id="PTHR30290">
    <property type="entry name" value="PERIPLASMIC BINDING COMPONENT OF ABC TRANSPORTER"/>
    <property type="match status" value="1"/>
</dbReference>
<dbReference type="AlphaFoldDB" id="A0A1G9NGQ9"/>
<keyword evidence="4" id="KW-0732">Signal</keyword>